<proteinExistence type="inferred from homology"/>
<keyword evidence="2" id="KW-0238">DNA-binding</keyword>
<organism evidence="6 7">
    <name type="scientific">Flavobacterium degerlachei</name>
    <dbReference type="NCBI Taxonomy" id="229203"/>
    <lineage>
        <taxon>Bacteria</taxon>
        <taxon>Pseudomonadati</taxon>
        <taxon>Bacteroidota</taxon>
        <taxon>Flavobacteriia</taxon>
        <taxon>Flavobacteriales</taxon>
        <taxon>Flavobacteriaceae</taxon>
        <taxon>Flavobacterium</taxon>
    </lineage>
</organism>
<feature type="transmembrane region" description="Helical" evidence="4">
    <location>
        <begin position="452"/>
        <end position="470"/>
    </location>
</feature>
<evidence type="ECO:0000256" key="3">
    <source>
        <dbReference type="ARBA" id="ARBA00023172"/>
    </source>
</evidence>
<dbReference type="AlphaFoldDB" id="A0A1H3GLK8"/>
<feature type="transmembrane region" description="Helical" evidence="4">
    <location>
        <begin position="477"/>
        <end position="496"/>
    </location>
</feature>
<evidence type="ECO:0000259" key="5">
    <source>
        <dbReference type="PROSITE" id="PS51898"/>
    </source>
</evidence>
<dbReference type="SUPFAM" id="SSF56349">
    <property type="entry name" value="DNA breaking-rejoining enzymes"/>
    <property type="match status" value="1"/>
</dbReference>
<dbReference type="InterPro" id="IPR002104">
    <property type="entry name" value="Integrase_catalytic"/>
</dbReference>
<sequence length="504" mass="58141">MLVKQFHYISKEESQTVLESIKYVKHKVIVLLMLDAGLRISEACSIKCKNFDFKNRNITIQSAKKRGEKHLRTIPISNRLYQAIGEYLKQNEISIESNSYLFPSKTSSLGHISRKTMWEAINLISKKTNIPALHPHALRHSFATHHLSAGSSLAEIKTMLGHQNYNTTLIYAEIPTEELRQRVNAVTASPTKWYKKIYLFLVPNPREQLINIDFTESYFTVGRNTELTNINQNINRNINTLVIGSIGSGKSHLLKNITTDKKVLRLDDTDNIKKSLAQILLYLFKEKETVLAMLWKDFTTDEINKKIQRENVIHLCDTIIASVPAFEYCLIIDDISSITPTTKKVIERLKDTFVIVAGAREIKAVNTSFIWNFEKIEVKNLARREAMMLINQLANNLEVQDREMFWNHIFDQTVGNPRAITELINRYRKEPFLDTQTIREIRHSGALPEIDMTWIVIVSLGLLTSLRFLSREMDEPALRFIGSIAMILLFLIRPMMASFKKKFI</sequence>
<evidence type="ECO:0000256" key="1">
    <source>
        <dbReference type="ARBA" id="ARBA00008857"/>
    </source>
</evidence>
<feature type="domain" description="Tyr recombinase" evidence="5">
    <location>
        <begin position="4"/>
        <end position="184"/>
    </location>
</feature>
<evidence type="ECO:0000313" key="6">
    <source>
        <dbReference type="EMBL" id="SDY04186.1"/>
    </source>
</evidence>
<dbReference type="GO" id="GO:0006310">
    <property type="term" value="P:DNA recombination"/>
    <property type="evidence" value="ECO:0007669"/>
    <property type="project" value="UniProtKB-KW"/>
</dbReference>
<evidence type="ECO:0000256" key="4">
    <source>
        <dbReference type="SAM" id="Phobius"/>
    </source>
</evidence>
<reference evidence="7" key="1">
    <citation type="submission" date="2016-10" db="EMBL/GenBank/DDBJ databases">
        <authorList>
            <person name="Varghese N."/>
            <person name="Submissions S."/>
        </authorList>
    </citation>
    <scope>NUCLEOTIDE SEQUENCE [LARGE SCALE GENOMIC DNA]</scope>
    <source>
        <strain evidence="7">DSM 15718</strain>
    </source>
</reference>
<dbReference type="Proteomes" id="UP000198569">
    <property type="component" value="Unassembled WGS sequence"/>
</dbReference>
<keyword evidence="4" id="KW-1133">Transmembrane helix</keyword>
<keyword evidence="7" id="KW-1185">Reference proteome</keyword>
<accession>A0A1H3GLK8</accession>
<protein>
    <submittedName>
        <fullName evidence="6">Phage integrase family protein</fullName>
    </submittedName>
</protein>
<comment type="similarity">
    <text evidence="1">Belongs to the 'phage' integrase family.</text>
</comment>
<dbReference type="SUPFAM" id="SSF52540">
    <property type="entry name" value="P-loop containing nucleoside triphosphate hydrolases"/>
    <property type="match status" value="1"/>
</dbReference>
<dbReference type="Gene3D" id="3.40.50.300">
    <property type="entry name" value="P-loop containing nucleotide triphosphate hydrolases"/>
    <property type="match status" value="1"/>
</dbReference>
<dbReference type="InterPro" id="IPR050090">
    <property type="entry name" value="Tyrosine_recombinase_XerCD"/>
</dbReference>
<evidence type="ECO:0000313" key="7">
    <source>
        <dbReference type="Proteomes" id="UP000198569"/>
    </source>
</evidence>
<name>A0A1H3GLK8_9FLAO</name>
<dbReference type="GO" id="GO:0003677">
    <property type="term" value="F:DNA binding"/>
    <property type="evidence" value="ECO:0007669"/>
    <property type="project" value="UniProtKB-KW"/>
</dbReference>
<keyword evidence="4" id="KW-0472">Membrane</keyword>
<dbReference type="CDD" id="cd00397">
    <property type="entry name" value="DNA_BRE_C"/>
    <property type="match status" value="1"/>
</dbReference>
<dbReference type="STRING" id="229203.SAMN05444338_12413"/>
<dbReference type="PANTHER" id="PTHR30349">
    <property type="entry name" value="PHAGE INTEGRASE-RELATED"/>
    <property type="match status" value="1"/>
</dbReference>
<dbReference type="PROSITE" id="PS51898">
    <property type="entry name" value="TYR_RECOMBINASE"/>
    <property type="match status" value="1"/>
</dbReference>
<evidence type="ECO:0000256" key="2">
    <source>
        <dbReference type="ARBA" id="ARBA00023125"/>
    </source>
</evidence>
<dbReference type="EMBL" id="FNMV01000024">
    <property type="protein sequence ID" value="SDY04186.1"/>
    <property type="molecule type" value="Genomic_DNA"/>
</dbReference>
<dbReference type="InterPro" id="IPR027417">
    <property type="entry name" value="P-loop_NTPase"/>
</dbReference>
<keyword evidence="4" id="KW-0812">Transmembrane</keyword>
<dbReference type="RefSeq" id="WP_091435270.1">
    <property type="nucleotide sequence ID" value="NZ_FNMV01000024.1"/>
</dbReference>
<dbReference type="Pfam" id="PF00589">
    <property type="entry name" value="Phage_integrase"/>
    <property type="match status" value="1"/>
</dbReference>
<keyword evidence="3" id="KW-0233">DNA recombination</keyword>
<dbReference type="GO" id="GO:0015074">
    <property type="term" value="P:DNA integration"/>
    <property type="evidence" value="ECO:0007669"/>
    <property type="project" value="InterPro"/>
</dbReference>
<dbReference type="Gene3D" id="1.10.443.10">
    <property type="entry name" value="Intergrase catalytic core"/>
    <property type="match status" value="1"/>
</dbReference>
<gene>
    <name evidence="6" type="ORF">SAMN05444338_12413</name>
</gene>
<dbReference type="InterPro" id="IPR013762">
    <property type="entry name" value="Integrase-like_cat_sf"/>
</dbReference>
<dbReference type="InterPro" id="IPR011010">
    <property type="entry name" value="DNA_brk_join_enz"/>
</dbReference>
<dbReference type="PANTHER" id="PTHR30349:SF41">
    <property type="entry name" value="INTEGRASE_RECOMBINASE PROTEIN MJ0367-RELATED"/>
    <property type="match status" value="1"/>
</dbReference>
<dbReference type="OrthoDB" id="9801717at2"/>